<feature type="compositionally biased region" description="Basic residues" evidence="8">
    <location>
        <begin position="89"/>
        <end position="101"/>
    </location>
</feature>
<reference evidence="11" key="1">
    <citation type="submission" date="2025-04" db="UniProtKB">
        <authorList>
            <consortium name="RefSeq"/>
        </authorList>
    </citation>
    <scope>IDENTIFICATION</scope>
</reference>
<sequence>MEEDLHQETKLMASSRRVFYIKLNIQKAQCSSDKDDSSGYEEEEEDAEYPPAAATESTSKVCMFCRKGFSSGKALGGHMRIHVQSTKQPLRKKIHRQKLKRSGSNNNSRGSSAKMAGGQEDLPTCVICHKSFPSMKSLYGHMRSHPERKWRGVQPPPATTAKQSSSSTVSNSVVVRKADDDQTGYDDEAKERSSSVVDLSKSVPGWGVTAKRGKKAGTPSVTGSASGSGSGSWSGSGSGDGVGFDAQAQEALVMLANGNPPSKVSPLIRPRIEATTDDKEMENYKANCFIGSYSVFEARNCSETAEYKDLEAFSETGLKRKEPVNMMMNCVEEKQVQCSYYELVRKLKKRKRIKRLRDLEEVHADYDVQKRIMDPVTPSRFKCSICNKSFSSHQALGGHKSNHNKPTKNSRTIASDNGSVWAEFSAVRGSYKLNADLSTPSSQAANSPGAASETSGKVLGFDLNELPPMEDDKEGVAGLGADSGPCGV</sequence>
<feature type="compositionally biased region" description="Low complexity" evidence="8">
    <location>
        <begin position="102"/>
        <end position="112"/>
    </location>
</feature>
<dbReference type="KEGG" id="rarg:115737039"/>
<evidence type="ECO:0000256" key="4">
    <source>
        <dbReference type="ARBA" id="ARBA00022833"/>
    </source>
</evidence>
<name>A0A8B8NSG8_9MYRT</name>
<dbReference type="InterPro" id="IPR044653">
    <property type="entry name" value="AZF1/2/3-like"/>
</dbReference>
<keyword evidence="10" id="KW-1185">Reference proteome</keyword>
<keyword evidence="3 7" id="KW-0863">Zinc-finger</keyword>
<evidence type="ECO:0000256" key="3">
    <source>
        <dbReference type="ARBA" id="ARBA00022771"/>
    </source>
</evidence>
<dbReference type="Pfam" id="PF13912">
    <property type="entry name" value="zf-C2H2_6"/>
    <property type="match status" value="3"/>
</dbReference>
<feature type="compositionally biased region" description="Gly residues" evidence="8">
    <location>
        <begin position="226"/>
        <end position="241"/>
    </location>
</feature>
<evidence type="ECO:0000313" key="10">
    <source>
        <dbReference type="Proteomes" id="UP000827889"/>
    </source>
</evidence>
<feature type="compositionally biased region" description="Low complexity" evidence="8">
    <location>
        <begin position="164"/>
        <end position="175"/>
    </location>
</feature>
<gene>
    <name evidence="11 12" type="primary">LOC115737039</name>
</gene>
<feature type="region of interest" description="Disordered" evidence="8">
    <location>
        <begin position="83"/>
        <end position="118"/>
    </location>
</feature>
<dbReference type="PANTHER" id="PTHR45988">
    <property type="entry name" value="C2H2 TYPE ZINC FINGER TRANSCRIPTION FACTOR FAMILY-RELATED"/>
    <property type="match status" value="1"/>
</dbReference>
<dbReference type="RefSeq" id="XP_048130761.1">
    <property type="nucleotide sequence ID" value="XM_048274804.1"/>
</dbReference>
<dbReference type="GO" id="GO:0005634">
    <property type="term" value="C:nucleus"/>
    <property type="evidence" value="ECO:0007669"/>
    <property type="project" value="TreeGrafter"/>
</dbReference>
<feature type="region of interest" description="Disordered" evidence="8">
    <location>
        <begin position="28"/>
        <end position="53"/>
    </location>
</feature>
<dbReference type="InterPro" id="IPR036236">
    <property type="entry name" value="Znf_C2H2_sf"/>
</dbReference>
<evidence type="ECO:0000313" key="12">
    <source>
        <dbReference type="RefSeq" id="XP_048130761.1"/>
    </source>
</evidence>
<feature type="domain" description="C2H2-type" evidence="9">
    <location>
        <begin position="381"/>
        <end position="408"/>
    </location>
</feature>
<feature type="region of interest" description="Disordered" evidence="8">
    <location>
        <begin position="438"/>
        <end position="488"/>
    </location>
</feature>
<dbReference type="GO" id="GO:0008270">
    <property type="term" value="F:zinc ion binding"/>
    <property type="evidence" value="ECO:0007669"/>
    <property type="project" value="UniProtKB-KW"/>
</dbReference>
<keyword evidence="2" id="KW-0677">Repeat</keyword>
<feature type="domain" description="C2H2-type" evidence="9">
    <location>
        <begin position="60"/>
        <end position="87"/>
    </location>
</feature>
<dbReference type="OrthoDB" id="6077919at2759"/>
<dbReference type="PANTHER" id="PTHR45988:SF18">
    <property type="entry name" value="C2H2-TYPE ZINC FINGER FAMILY PROTEIN"/>
    <property type="match status" value="1"/>
</dbReference>
<evidence type="ECO:0000256" key="8">
    <source>
        <dbReference type="SAM" id="MobiDB-lite"/>
    </source>
</evidence>
<dbReference type="AlphaFoldDB" id="A0A8B8NSG8"/>
<organism evidence="10 11">
    <name type="scientific">Rhodamnia argentea</name>
    <dbReference type="NCBI Taxonomy" id="178133"/>
    <lineage>
        <taxon>Eukaryota</taxon>
        <taxon>Viridiplantae</taxon>
        <taxon>Streptophyta</taxon>
        <taxon>Embryophyta</taxon>
        <taxon>Tracheophyta</taxon>
        <taxon>Spermatophyta</taxon>
        <taxon>Magnoliopsida</taxon>
        <taxon>eudicotyledons</taxon>
        <taxon>Gunneridae</taxon>
        <taxon>Pentapetalae</taxon>
        <taxon>rosids</taxon>
        <taxon>malvids</taxon>
        <taxon>Myrtales</taxon>
        <taxon>Myrtaceae</taxon>
        <taxon>Myrtoideae</taxon>
        <taxon>Myrteae</taxon>
        <taxon>Australasian group</taxon>
        <taxon>Rhodamnia</taxon>
    </lineage>
</organism>
<evidence type="ECO:0000256" key="1">
    <source>
        <dbReference type="ARBA" id="ARBA00022723"/>
    </source>
</evidence>
<keyword evidence="1" id="KW-0479">Metal-binding</keyword>
<keyword evidence="5" id="KW-0805">Transcription regulation</keyword>
<keyword evidence="4" id="KW-0862">Zinc</keyword>
<dbReference type="PROSITE" id="PS00028">
    <property type="entry name" value="ZINC_FINGER_C2H2_1"/>
    <property type="match status" value="3"/>
</dbReference>
<evidence type="ECO:0000256" key="6">
    <source>
        <dbReference type="ARBA" id="ARBA00023163"/>
    </source>
</evidence>
<dbReference type="PROSITE" id="PS50157">
    <property type="entry name" value="ZINC_FINGER_C2H2_2"/>
    <property type="match status" value="3"/>
</dbReference>
<dbReference type="RefSeq" id="XP_030524853.1">
    <property type="nucleotide sequence ID" value="XM_030668993.1"/>
</dbReference>
<feature type="compositionally biased region" description="Acidic residues" evidence="8">
    <location>
        <begin position="38"/>
        <end position="48"/>
    </location>
</feature>
<evidence type="ECO:0000256" key="7">
    <source>
        <dbReference type="PROSITE-ProRule" id="PRU00042"/>
    </source>
</evidence>
<feature type="region of interest" description="Disordered" evidence="8">
    <location>
        <begin position="393"/>
        <end position="413"/>
    </location>
</feature>
<reference evidence="10 12" key="2">
    <citation type="submission" date="2025-05" db="UniProtKB">
        <authorList>
            <consortium name="RefSeq"/>
        </authorList>
    </citation>
    <scope>NUCLEOTIDE SEQUENCE [LARGE SCALE GENOMIC DNA]</scope>
    <source>
        <tissue evidence="12">Leaf</tissue>
    </source>
</reference>
<evidence type="ECO:0000313" key="11">
    <source>
        <dbReference type="RefSeq" id="XP_030524853.1"/>
    </source>
</evidence>
<dbReference type="GO" id="GO:0000976">
    <property type="term" value="F:transcription cis-regulatory region binding"/>
    <property type="evidence" value="ECO:0007669"/>
    <property type="project" value="TreeGrafter"/>
</dbReference>
<dbReference type="GeneID" id="115737039"/>
<dbReference type="Proteomes" id="UP000827889">
    <property type="component" value="Chromosome 2"/>
</dbReference>
<dbReference type="SUPFAM" id="SSF57667">
    <property type="entry name" value="beta-beta-alpha zinc fingers"/>
    <property type="match status" value="2"/>
</dbReference>
<evidence type="ECO:0000256" key="5">
    <source>
        <dbReference type="ARBA" id="ARBA00023015"/>
    </source>
</evidence>
<proteinExistence type="predicted"/>
<evidence type="ECO:0000259" key="9">
    <source>
        <dbReference type="PROSITE" id="PS50157"/>
    </source>
</evidence>
<keyword evidence="6" id="KW-0804">Transcription</keyword>
<dbReference type="InterPro" id="IPR013087">
    <property type="entry name" value="Znf_C2H2_type"/>
</dbReference>
<protein>
    <submittedName>
        <fullName evidence="11 12">Uncharacterized protein LOC115737039</fullName>
    </submittedName>
</protein>
<dbReference type="Gene3D" id="3.30.160.60">
    <property type="entry name" value="Classic Zinc Finger"/>
    <property type="match status" value="2"/>
</dbReference>
<feature type="domain" description="C2H2-type" evidence="9">
    <location>
        <begin position="123"/>
        <end position="150"/>
    </location>
</feature>
<dbReference type="SMART" id="SM00355">
    <property type="entry name" value="ZnF_C2H2"/>
    <property type="match status" value="3"/>
</dbReference>
<evidence type="ECO:0000256" key="2">
    <source>
        <dbReference type="ARBA" id="ARBA00022737"/>
    </source>
</evidence>
<dbReference type="GO" id="GO:0003700">
    <property type="term" value="F:DNA-binding transcription factor activity"/>
    <property type="evidence" value="ECO:0007669"/>
    <property type="project" value="InterPro"/>
</dbReference>
<accession>A0A8B8NSG8</accession>
<feature type="region of interest" description="Disordered" evidence="8">
    <location>
        <begin position="143"/>
        <end position="241"/>
    </location>
</feature>